<dbReference type="AlphaFoldDB" id="A0A2N5CW93"/>
<feature type="transmembrane region" description="Helical" evidence="1">
    <location>
        <begin position="140"/>
        <end position="161"/>
    </location>
</feature>
<feature type="transmembrane region" description="Helical" evidence="1">
    <location>
        <begin position="115"/>
        <end position="133"/>
    </location>
</feature>
<evidence type="ECO:0008006" key="6">
    <source>
        <dbReference type="Google" id="ProtNLM"/>
    </source>
</evidence>
<keyword evidence="1" id="KW-1133">Transmembrane helix</keyword>
<dbReference type="Proteomes" id="UP000234483">
    <property type="component" value="Unassembled WGS sequence"/>
</dbReference>
<proteinExistence type="predicted"/>
<keyword evidence="1" id="KW-0472">Membrane</keyword>
<keyword evidence="5" id="KW-1185">Reference proteome</keyword>
<dbReference type="OrthoDB" id="7185995at2"/>
<feature type="transmembrane region" description="Helical" evidence="1">
    <location>
        <begin position="80"/>
        <end position="103"/>
    </location>
</feature>
<evidence type="ECO:0000313" key="5">
    <source>
        <dbReference type="Proteomes" id="UP000281192"/>
    </source>
</evidence>
<feature type="transmembrane region" description="Helical" evidence="1">
    <location>
        <begin position="273"/>
        <end position="297"/>
    </location>
</feature>
<dbReference type="EMBL" id="CP026100">
    <property type="protein sequence ID" value="AYV44935.1"/>
    <property type="molecule type" value="Genomic_DNA"/>
</dbReference>
<organism evidence="3 4">
    <name type="scientific">Caulobacter flavus</name>
    <dbReference type="NCBI Taxonomy" id="1679497"/>
    <lineage>
        <taxon>Bacteria</taxon>
        <taxon>Pseudomonadati</taxon>
        <taxon>Pseudomonadota</taxon>
        <taxon>Alphaproteobacteria</taxon>
        <taxon>Caulobacterales</taxon>
        <taxon>Caulobacteraceae</taxon>
        <taxon>Caulobacter</taxon>
    </lineage>
</organism>
<reference evidence="2 5" key="2">
    <citation type="submission" date="2018-01" db="EMBL/GenBank/DDBJ databases">
        <title>Complete genome sequence of Caulobacter flavus RHGG3.</title>
        <authorList>
            <person name="Yang E."/>
        </authorList>
    </citation>
    <scope>NUCLEOTIDE SEQUENCE [LARGE SCALE GENOMIC DNA]</scope>
    <source>
        <strain evidence="2 5">RHGG3</strain>
    </source>
</reference>
<feature type="transmembrane region" description="Helical" evidence="1">
    <location>
        <begin position="227"/>
        <end position="253"/>
    </location>
</feature>
<dbReference type="RefSeq" id="WP_101712296.1">
    <property type="nucleotide sequence ID" value="NZ_CP026100.1"/>
</dbReference>
<evidence type="ECO:0000256" key="1">
    <source>
        <dbReference type="SAM" id="Phobius"/>
    </source>
</evidence>
<sequence>MAKKFSAASAAVSGWALIGRQPLSVAAWSGVILLGLFLPAALLCLPAIDPFVEMIRAAPRTPDPQSDEMMARIVALQSRLSLINIGMMAVQVVAPAIVMAGAFRVVLRPDERRGFFLRVGAAEGWMMLVSLVLSFGANIAAIAAMLPGVLLGLVGFLVMAIGGDTEAGAVVGVVVGVLGVIVGEITLLWALLRLSMALPMTFAERRFMLFESWALTKGQSLRLLGMLLLLGLTLVIVQIVVGVVVIGVVALVGPGLAKTLPAARSAADVLRQIWPILAAAVPLAAILQTVVLVVCATPLASVYRSLKAADEAEAAA</sequence>
<dbReference type="EMBL" id="PJRQ01000012">
    <property type="protein sequence ID" value="PLR18060.1"/>
    <property type="molecule type" value="Genomic_DNA"/>
</dbReference>
<feature type="transmembrane region" description="Helical" evidence="1">
    <location>
        <begin position="167"/>
        <end position="192"/>
    </location>
</feature>
<keyword evidence="1" id="KW-0812">Transmembrane</keyword>
<evidence type="ECO:0000313" key="4">
    <source>
        <dbReference type="Proteomes" id="UP000234483"/>
    </source>
</evidence>
<gene>
    <name evidence="2" type="ORF">C1707_00935</name>
    <name evidence="3" type="ORF">CFHF_06950</name>
</gene>
<name>A0A2N5CW93_9CAUL</name>
<evidence type="ECO:0000313" key="2">
    <source>
        <dbReference type="EMBL" id="AYV44935.1"/>
    </source>
</evidence>
<feature type="transmembrane region" description="Helical" evidence="1">
    <location>
        <begin position="26"/>
        <end position="48"/>
    </location>
</feature>
<dbReference type="Proteomes" id="UP000281192">
    <property type="component" value="Chromosome"/>
</dbReference>
<accession>A0A2N5CW93</accession>
<dbReference type="KEGG" id="cfh:C1707_00935"/>
<reference evidence="3 4" key="1">
    <citation type="submission" date="2017-12" db="EMBL/GenBank/DDBJ databases">
        <title>The genome sequence of Caulobacter flavus CGMCC1 15093.</title>
        <authorList>
            <person name="Gao J."/>
            <person name="Mao X."/>
            <person name="Sun J."/>
        </authorList>
    </citation>
    <scope>NUCLEOTIDE SEQUENCE [LARGE SCALE GENOMIC DNA]</scope>
    <source>
        <strain evidence="3 4">CGMCC1 15093</strain>
    </source>
</reference>
<evidence type="ECO:0000313" key="3">
    <source>
        <dbReference type="EMBL" id="PLR18060.1"/>
    </source>
</evidence>
<protein>
    <recommendedName>
        <fullName evidence="6">Glycerophosphoryl diester phosphodiesterase membrane domain-containing protein</fullName>
    </recommendedName>
</protein>